<gene>
    <name evidence="11" type="ORF">BK007_07255</name>
</gene>
<dbReference type="RefSeq" id="WP_100905795.1">
    <property type="nucleotide sequence ID" value="NZ_CP017766.1"/>
</dbReference>
<dbReference type="AlphaFoldDB" id="A0A2H4VCK5"/>
<comment type="catalytic activity">
    <reaction evidence="8">
        <text>UDP-N-acetyl-alpha-D-mannosamine + 2 NAD(+) + H2O = UDP-N-acetyl-alpha-D-mannosaminouronate + 2 NADH + 3 H(+)</text>
        <dbReference type="Rhea" id="RHEA:25780"/>
        <dbReference type="ChEBI" id="CHEBI:15377"/>
        <dbReference type="ChEBI" id="CHEBI:15378"/>
        <dbReference type="ChEBI" id="CHEBI:57540"/>
        <dbReference type="ChEBI" id="CHEBI:57945"/>
        <dbReference type="ChEBI" id="CHEBI:68623"/>
        <dbReference type="ChEBI" id="CHEBI:70731"/>
        <dbReference type="EC" id="1.1.1.336"/>
    </reaction>
</comment>
<dbReference type="PANTHER" id="PTHR43491:SF2">
    <property type="entry name" value="UDP-N-ACETYL-D-MANNOSAMINE DEHYDROGENASE"/>
    <property type="match status" value="1"/>
</dbReference>
<feature type="domain" description="UDP-glucose/GDP-mannose dehydrogenase C-terminal" evidence="10">
    <location>
        <begin position="323"/>
        <end position="417"/>
    </location>
</feature>
<keyword evidence="4" id="KW-0560">Oxidoreductase</keyword>
<dbReference type="Gene3D" id="3.40.50.720">
    <property type="entry name" value="NAD(P)-binding Rossmann-like Domain"/>
    <property type="match status" value="2"/>
</dbReference>
<evidence type="ECO:0000256" key="4">
    <source>
        <dbReference type="ARBA" id="ARBA00023002"/>
    </source>
</evidence>
<sequence>MDQETFTIALFGLGHIGLPTASLFAKNGFHVIGVDINPDFINKINSGTSPIMEPGLDELVKGVVSENLLSATTNGIKAVENADTMIVVVPTPVDENKCSDLSAVISACETISRGLKSGDLVVIESTVPPGTCEDIVIPILEESGLKASKDFGVAYTPERALPNNTLYEMTHNARVIGGIDEESAKKAANLYQKITSGEVIIVNNLVTAEMVKLMENTYRDTNIALANELAMVCELMEIDVFDAIKAANFHPRVNIHTPGPGVGGHCLSIDPYFIVEIAEQKGHPARLIQTARDINDNMPHKVTKLVEEEMIKIGKSLSGSKMAILGVAYKGNVADTRESPSLTIINDLVNKGAAVFAHDSHVPDEIIISAGAQPIEMQDALCCDCVVLMTDHDIYREISPEMIKSPIFICTRPILNPEDFKNNGIIFRGIGRGV</sequence>
<name>A0A2H4VCK5_9EURY</name>
<evidence type="ECO:0000256" key="6">
    <source>
        <dbReference type="ARBA" id="ARBA00030172"/>
    </source>
</evidence>
<dbReference type="Pfam" id="PF03721">
    <property type="entry name" value="UDPG_MGDP_dh_N"/>
    <property type="match status" value="1"/>
</dbReference>
<dbReference type="InterPro" id="IPR036220">
    <property type="entry name" value="UDP-Glc/GDP-Man_DH_C_sf"/>
</dbReference>
<evidence type="ECO:0000313" key="11">
    <source>
        <dbReference type="EMBL" id="AUB55816.1"/>
    </source>
</evidence>
<dbReference type="InterPro" id="IPR001732">
    <property type="entry name" value="UDP-Glc/GDP-Man_DH_N"/>
</dbReference>
<dbReference type="InterPro" id="IPR008927">
    <property type="entry name" value="6-PGluconate_DH-like_C_sf"/>
</dbReference>
<dbReference type="InterPro" id="IPR028359">
    <property type="entry name" value="UDP_ManNAc/GlcNAc_DH"/>
</dbReference>
<protein>
    <recommendedName>
        <fullName evidence="3">UDP-N-acetyl-D-mannosamine dehydrogenase</fullName>
        <ecNumber evidence="2">1.1.1.336</ecNumber>
    </recommendedName>
    <alternativeName>
        <fullName evidence="6">UDP-ManNAc 6-dehydrogenase</fullName>
    </alternativeName>
</protein>
<dbReference type="PIRSF" id="PIRSF500136">
    <property type="entry name" value="UDP_ManNAc_DH"/>
    <property type="match status" value="1"/>
</dbReference>
<dbReference type="Pfam" id="PF03720">
    <property type="entry name" value="UDPG_MGDP_dh_C"/>
    <property type="match status" value="1"/>
</dbReference>
<dbReference type="InterPro" id="IPR017476">
    <property type="entry name" value="UDP-Glc/GDP-Man"/>
</dbReference>
<dbReference type="InterPro" id="IPR014026">
    <property type="entry name" value="UDP-Glc/GDP-Man_DH_dimer"/>
</dbReference>
<comment type="subunit">
    <text evidence="7">Homotetramer; probably dimer of dimers.</text>
</comment>
<dbReference type="PANTHER" id="PTHR43491">
    <property type="entry name" value="UDP-N-ACETYL-D-MANNOSAMINE DEHYDROGENASE"/>
    <property type="match status" value="1"/>
</dbReference>
<dbReference type="SUPFAM" id="SSF48179">
    <property type="entry name" value="6-phosphogluconate dehydrogenase C-terminal domain-like"/>
    <property type="match status" value="1"/>
</dbReference>
<dbReference type="NCBIfam" id="TIGR03026">
    <property type="entry name" value="NDP-sugDHase"/>
    <property type="match status" value="1"/>
</dbReference>
<evidence type="ECO:0000256" key="7">
    <source>
        <dbReference type="ARBA" id="ARBA00034325"/>
    </source>
</evidence>
<dbReference type="InterPro" id="IPR014027">
    <property type="entry name" value="UDP-Glc/GDP-Man_DH_C"/>
</dbReference>
<dbReference type="EC" id="1.1.1.336" evidence="2"/>
<evidence type="ECO:0000313" key="12">
    <source>
        <dbReference type="Proteomes" id="UP000232806"/>
    </source>
</evidence>
<dbReference type="PIRSF" id="PIRSF000124">
    <property type="entry name" value="UDPglc_GDPman_dh"/>
    <property type="match status" value="1"/>
</dbReference>
<reference evidence="11 12" key="1">
    <citation type="submission" date="2016-10" db="EMBL/GenBank/DDBJ databases">
        <title>Comparative genomics between deep and shallow subseafloor isolates.</title>
        <authorList>
            <person name="Ishii S."/>
            <person name="Miller J.R."/>
            <person name="Sutton G."/>
            <person name="Suzuki S."/>
            <person name="Methe B."/>
            <person name="Inagaki F."/>
            <person name="Imachi H."/>
        </authorList>
    </citation>
    <scope>NUCLEOTIDE SEQUENCE [LARGE SCALE GENOMIC DNA]</scope>
    <source>
        <strain evidence="11 12">MO-MB1</strain>
    </source>
</reference>
<evidence type="ECO:0000256" key="9">
    <source>
        <dbReference type="PIRNR" id="PIRNR000124"/>
    </source>
</evidence>
<dbReference type="GO" id="GO:0051287">
    <property type="term" value="F:NAD binding"/>
    <property type="evidence" value="ECO:0007669"/>
    <property type="project" value="InterPro"/>
</dbReference>
<comment type="similarity">
    <text evidence="1 9">Belongs to the UDP-glucose/GDP-mannose dehydrogenase family.</text>
</comment>
<dbReference type="GO" id="GO:0000271">
    <property type="term" value="P:polysaccharide biosynthetic process"/>
    <property type="evidence" value="ECO:0007669"/>
    <property type="project" value="InterPro"/>
</dbReference>
<proteinExistence type="inferred from homology"/>
<dbReference type="Pfam" id="PF00984">
    <property type="entry name" value="UDPG_MGDP_dh"/>
    <property type="match status" value="1"/>
</dbReference>
<dbReference type="InterPro" id="IPR036291">
    <property type="entry name" value="NAD(P)-bd_dom_sf"/>
</dbReference>
<evidence type="ECO:0000259" key="10">
    <source>
        <dbReference type="SMART" id="SM00984"/>
    </source>
</evidence>
<dbReference type="GO" id="GO:0089714">
    <property type="term" value="F:UDP-N-acetyl-D-mannosamine dehydrogenase activity"/>
    <property type="evidence" value="ECO:0007669"/>
    <property type="project" value="UniProtKB-EC"/>
</dbReference>
<dbReference type="SUPFAM" id="SSF51735">
    <property type="entry name" value="NAD(P)-binding Rossmann-fold domains"/>
    <property type="match status" value="1"/>
</dbReference>
<evidence type="ECO:0000256" key="1">
    <source>
        <dbReference type="ARBA" id="ARBA00006601"/>
    </source>
</evidence>
<dbReference type="Proteomes" id="UP000232806">
    <property type="component" value="Chromosome"/>
</dbReference>
<evidence type="ECO:0000256" key="3">
    <source>
        <dbReference type="ARBA" id="ARBA00016796"/>
    </source>
</evidence>
<organism evidence="11 12">
    <name type="scientific">Methanobacterium subterraneum</name>
    <dbReference type="NCBI Taxonomy" id="59277"/>
    <lineage>
        <taxon>Archaea</taxon>
        <taxon>Methanobacteriati</taxon>
        <taxon>Methanobacteriota</taxon>
        <taxon>Methanomada group</taxon>
        <taxon>Methanobacteria</taxon>
        <taxon>Methanobacteriales</taxon>
        <taxon>Methanobacteriaceae</taxon>
        <taxon>Methanobacterium</taxon>
    </lineage>
</organism>
<keyword evidence="5" id="KW-0520">NAD</keyword>
<dbReference type="EMBL" id="CP017766">
    <property type="protein sequence ID" value="AUB55816.1"/>
    <property type="molecule type" value="Genomic_DNA"/>
</dbReference>
<dbReference type="SUPFAM" id="SSF52413">
    <property type="entry name" value="UDP-glucose/GDP-mannose dehydrogenase C-terminal domain"/>
    <property type="match status" value="1"/>
</dbReference>
<dbReference type="OrthoDB" id="372050at2157"/>
<dbReference type="GO" id="GO:0016628">
    <property type="term" value="F:oxidoreductase activity, acting on the CH-CH group of donors, NAD or NADP as acceptor"/>
    <property type="evidence" value="ECO:0007669"/>
    <property type="project" value="InterPro"/>
</dbReference>
<evidence type="ECO:0000256" key="2">
    <source>
        <dbReference type="ARBA" id="ARBA00012935"/>
    </source>
</evidence>
<evidence type="ECO:0000256" key="5">
    <source>
        <dbReference type="ARBA" id="ARBA00023027"/>
    </source>
</evidence>
<evidence type="ECO:0000256" key="8">
    <source>
        <dbReference type="ARBA" id="ARBA00049130"/>
    </source>
</evidence>
<accession>A0A2H4VCK5</accession>
<dbReference type="SMART" id="SM00984">
    <property type="entry name" value="UDPG_MGDP_dh_C"/>
    <property type="match status" value="1"/>
</dbReference>
<dbReference type="GeneID" id="35121381"/>